<dbReference type="SMART" id="SM00448">
    <property type="entry name" value="REC"/>
    <property type="match status" value="1"/>
</dbReference>
<dbReference type="Pfam" id="PF00072">
    <property type="entry name" value="Response_reg"/>
    <property type="match status" value="1"/>
</dbReference>
<reference evidence="13" key="1">
    <citation type="submission" date="2020-10" db="EMBL/GenBank/DDBJ databases">
        <authorList>
            <person name="Gilroy R."/>
        </authorList>
    </citation>
    <scope>NUCLEOTIDE SEQUENCE</scope>
    <source>
        <strain evidence="13">ChiBcec2-4451</strain>
    </source>
</reference>
<keyword evidence="6" id="KW-0805">Transcription regulation</keyword>
<dbReference type="Gene3D" id="3.40.50.2300">
    <property type="match status" value="1"/>
</dbReference>
<dbReference type="SMART" id="SM00342">
    <property type="entry name" value="HTH_ARAC"/>
    <property type="match status" value="1"/>
</dbReference>
<dbReference type="EMBL" id="DVON01000095">
    <property type="protein sequence ID" value="HIV12386.1"/>
    <property type="molecule type" value="Genomic_DNA"/>
</dbReference>
<keyword evidence="4 10" id="KW-0597">Phosphoprotein</keyword>
<dbReference type="InterPro" id="IPR001789">
    <property type="entry name" value="Sig_transdc_resp-reg_receiver"/>
</dbReference>
<organism evidence="13 14">
    <name type="scientific">Candidatus Pullilachnospira stercoravium</name>
    <dbReference type="NCBI Taxonomy" id="2840913"/>
    <lineage>
        <taxon>Bacteria</taxon>
        <taxon>Bacillati</taxon>
        <taxon>Bacillota</taxon>
        <taxon>Clostridia</taxon>
        <taxon>Lachnospirales</taxon>
        <taxon>Lachnospiraceae</taxon>
        <taxon>Lachnospiraceae incertae sedis</taxon>
        <taxon>Candidatus Pullilachnospira</taxon>
    </lineage>
</organism>
<comment type="caution">
    <text evidence="13">The sequence shown here is derived from an EMBL/GenBank/DDBJ whole genome shotgun (WGS) entry which is preliminary data.</text>
</comment>
<evidence type="ECO:0000313" key="13">
    <source>
        <dbReference type="EMBL" id="HIV12386.1"/>
    </source>
</evidence>
<evidence type="ECO:0000256" key="8">
    <source>
        <dbReference type="ARBA" id="ARBA00023163"/>
    </source>
</evidence>
<reference evidence="13" key="2">
    <citation type="journal article" date="2021" name="PeerJ">
        <title>Extensive microbial diversity within the chicken gut microbiome revealed by metagenomics and culture.</title>
        <authorList>
            <person name="Gilroy R."/>
            <person name="Ravi A."/>
            <person name="Getino M."/>
            <person name="Pursley I."/>
            <person name="Horton D.L."/>
            <person name="Alikhan N.F."/>
            <person name="Baker D."/>
            <person name="Gharbi K."/>
            <person name="Hall N."/>
            <person name="Watson M."/>
            <person name="Adriaenssens E.M."/>
            <person name="Foster-Nyarko E."/>
            <person name="Jarju S."/>
            <person name="Secka A."/>
            <person name="Antonio M."/>
            <person name="Oren A."/>
            <person name="Chaudhuri R.R."/>
            <person name="La Ragione R."/>
            <person name="Hildebrand F."/>
            <person name="Pallen M.J."/>
        </authorList>
    </citation>
    <scope>NUCLEOTIDE SEQUENCE</scope>
    <source>
        <strain evidence="13">ChiBcec2-4451</strain>
    </source>
</reference>
<dbReference type="InterPro" id="IPR018060">
    <property type="entry name" value="HTH_AraC"/>
</dbReference>
<feature type="modified residue" description="4-aspartylphosphate" evidence="10">
    <location>
        <position position="55"/>
    </location>
</feature>
<evidence type="ECO:0000259" key="11">
    <source>
        <dbReference type="PROSITE" id="PS01124"/>
    </source>
</evidence>
<dbReference type="PROSITE" id="PS50110">
    <property type="entry name" value="RESPONSE_REGULATORY"/>
    <property type="match status" value="1"/>
</dbReference>
<dbReference type="InterPro" id="IPR009057">
    <property type="entry name" value="Homeodomain-like_sf"/>
</dbReference>
<evidence type="ECO:0000256" key="3">
    <source>
        <dbReference type="ARBA" id="ARBA00022490"/>
    </source>
</evidence>
<dbReference type="PROSITE" id="PS00041">
    <property type="entry name" value="HTH_ARAC_FAMILY_1"/>
    <property type="match status" value="1"/>
</dbReference>
<dbReference type="AlphaFoldDB" id="A0A9D1T5P4"/>
<protein>
    <recommendedName>
        <fullName evidence="2">Stage 0 sporulation protein A homolog</fullName>
    </recommendedName>
</protein>
<evidence type="ECO:0000313" key="14">
    <source>
        <dbReference type="Proteomes" id="UP000886723"/>
    </source>
</evidence>
<evidence type="ECO:0000259" key="12">
    <source>
        <dbReference type="PROSITE" id="PS50110"/>
    </source>
</evidence>
<dbReference type="SUPFAM" id="SSF46689">
    <property type="entry name" value="Homeodomain-like"/>
    <property type="match status" value="1"/>
</dbReference>
<dbReference type="Gene3D" id="1.10.10.60">
    <property type="entry name" value="Homeodomain-like"/>
    <property type="match status" value="2"/>
</dbReference>
<keyword evidence="8" id="KW-0804">Transcription</keyword>
<dbReference type="Proteomes" id="UP000886723">
    <property type="component" value="Unassembled WGS sequence"/>
</dbReference>
<evidence type="ECO:0000256" key="10">
    <source>
        <dbReference type="PROSITE-ProRule" id="PRU00169"/>
    </source>
</evidence>
<dbReference type="PANTHER" id="PTHR42713">
    <property type="entry name" value="HISTIDINE KINASE-RELATED"/>
    <property type="match status" value="1"/>
</dbReference>
<keyword evidence="5" id="KW-0902">Two-component regulatory system</keyword>
<keyword evidence="7" id="KW-0238">DNA-binding</keyword>
<name>A0A9D1T5P4_9FIRM</name>
<dbReference type="Pfam" id="PF12833">
    <property type="entry name" value="HTH_18"/>
    <property type="match status" value="1"/>
</dbReference>
<feature type="domain" description="Response regulatory" evidence="12">
    <location>
        <begin position="3"/>
        <end position="120"/>
    </location>
</feature>
<evidence type="ECO:0000256" key="4">
    <source>
        <dbReference type="ARBA" id="ARBA00022553"/>
    </source>
</evidence>
<sequence length="504" mass="57345">MIPVMIVEDEFLVRLGLKSLIDWNAYGFQIVADASDGQSALRLYQQYKPYLILTDIRMEPMDGLALMEEIRRQDPDVKFIIISAYSDFAYAQKAISFGVELYLSKSTLKNEELVQVLPRIRAAYEATHEKITGKDTRDIPEFETAFPDASDLSGIEKQLRNIQLSGNSLAVIACRFPKKDASHHTAALLQTVFQNQMDAMGTPCKLYRKQQFLLCVCGTSRQDALVPLLSGIHTTLLNYTSRHCYFGVSAVFQDLRHLFHGVSEACLACNELIIHPQNYIHLFTPSCIQIDFGEANLDIEMEKLMTSVFSSHWEESLDILKQIMGSCKNYRSLEKAVFTVLFSFIEYDNSSMLSSLLERHLRTDELRETIDSLLEWIYALPFHTMTTDNSSKYIDTVVGYIKAHPEENLSIQFLADLVHLSPNYLGKIFYQKTGSLLNSYITNYRINKACDLLLHTDYPVNTVGAMVGIGNPHYFSRVFRDTVGMSPSKYRAGDGNKRKEGEER</sequence>
<evidence type="ECO:0000256" key="6">
    <source>
        <dbReference type="ARBA" id="ARBA00023015"/>
    </source>
</evidence>
<keyword evidence="3" id="KW-0963">Cytoplasm</keyword>
<evidence type="ECO:0000256" key="7">
    <source>
        <dbReference type="ARBA" id="ARBA00023125"/>
    </source>
</evidence>
<comment type="subcellular location">
    <subcellularLocation>
        <location evidence="1">Cytoplasm</location>
    </subcellularLocation>
</comment>
<dbReference type="CDD" id="cd17536">
    <property type="entry name" value="REC_YesN-like"/>
    <property type="match status" value="1"/>
</dbReference>
<dbReference type="GO" id="GO:0000160">
    <property type="term" value="P:phosphorelay signal transduction system"/>
    <property type="evidence" value="ECO:0007669"/>
    <property type="project" value="UniProtKB-KW"/>
</dbReference>
<dbReference type="PROSITE" id="PS01124">
    <property type="entry name" value="HTH_ARAC_FAMILY_2"/>
    <property type="match status" value="1"/>
</dbReference>
<dbReference type="SUPFAM" id="SSF52172">
    <property type="entry name" value="CheY-like"/>
    <property type="match status" value="1"/>
</dbReference>
<proteinExistence type="predicted"/>
<dbReference type="InterPro" id="IPR018062">
    <property type="entry name" value="HTH_AraC-typ_CS"/>
</dbReference>
<accession>A0A9D1T5P4</accession>
<dbReference type="GO" id="GO:0005737">
    <property type="term" value="C:cytoplasm"/>
    <property type="evidence" value="ECO:0007669"/>
    <property type="project" value="UniProtKB-SubCell"/>
</dbReference>
<evidence type="ECO:0000256" key="5">
    <source>
        <dbReference type="ARBA" id="ARBA00023012"/>
    </source>
</evidence>
<dbReference type="InterPro" id="IPR011006">
    <property type="entry name" value="CheY-like_superfamily"/>
</dbReference>
<dbReference type="GO" id="GO:0043565">
    <property type="term" value="F:sequence-specific DNA binding"/>
    <property type="evidence" value="ECO:0007669"/>
    <property type="project" value="InterPro"/>
</dbReference>
<evidence type="ECO:0000256" key="1">
    <source>
        <dbReference type="ARBA" id="ARBA00004496"/>
    </source>
</evidence>
<evidence type="ECO:0000256" key="2">
    <source>
        <dbReference type="ARBA" id="ARBA00018672"/>
    </source>
</evidence>
<dbReference type="PANTHER" id="PTHR42713:SF3">
    <property type="entry name" value="TRANSCRIPTIONAL REGULATORY PROTEIN HPTR"/>
    <property type="match status" value="1"/>
</dbReference>
<evidence type="ECO:0000256" key="9">
    <source>
        <dbReference type="ARBA" id="ARBA00024867"/>
    </source>
</evidence>
<dbReference type="GO" id="GO:0003700">
    <property type="term" value="F:DNA-binding transcription factor activity"/>
    <property type="evidence" value="ECO:0007669"/>
    <property type="project" value="InterPro"/>
</dbReference>
<comment type="function">
    <text evidence="9">May play the central regulatory role in sporulation. It may be an element of the effector pathway responsible for the activation of sporulation genes in response to nutritional stress. Spo0A may act in concert with spo0H (a sigma factor) to control the expression of some genes that are critical to the sporulation process.</text>
</comment>
<gene>
    <name evidence="13" type="ORF">IAA63_04495</name>
</gene>
<feature type="domain" description="HTH araC/xylS-type" evidence="11">
    <location>
        <begin position="395"/>
        <end position="493"/>
    </location>
</feature>
<dbReference type="InterPro" id="IPR051552">
    <property type="entry name" value="HptR"/>
</dbReference>